<dbReference type="InterPro" id="IPR011335">
    <property type="entry name" value="Restrct_endonuc-II-like"/>
</dbReference>
<dbReference type="HAMAP" id="MF_00048">
    <property type="entry name" value="UPF0102"/>
    <property type="match status" value="1"/>
</dbReference>
<comment type="caution">
    <text evidence="3">The sequence shown here is derived from an EMBL/GenBank/DDBJ whole genome shotgun (WGS) entry which is preliminary data.</text>
</comment>
<dbReference type="AlphaFoldDB" id="A0A1F5PKE7"/>
<dbReference type="NCBIfam" id="NF009150">
    <property type="entry name" value="PRK12497.1-3"/>
    <property type="match status" value="1"/>
</dbReference>
<dbReference type="Proteomes" id="UP000177682">
    <property type="component" value="Unassembled WGS sequence"/>
</dbReference>
<reference evidence="3 4" key="1">
    <citation type="journal article" date="2016" name="Nat. Commun.">
        <title>Thousands of microbial genomes shed light on interconnected biogeochemical processes in an aquifer system.</title>
        <authorList>
            <person name="Anantharaman K."/>
            <person name="Brown C.T."/>
            <person name="Hug L.A."/>
            <person name="Sharon I."/>
            <person name="Castelle C.J."/>
            <person name="Probst A.J."/>
            <person name="Thomas B.C."/>
            <person name="Singh A."/>
            <person name="Wilkins M.J."/>
            <person name="Karaoz U."/>
            <person name="Brodie E.L."/>
            <person name="Williams K.H."/>
            <person name="Hubbard S.S."/>
            <person name="Banfield J.F."/>
        </authorList>
    </citation>
    <scope>NUCLEOTIDE SEQUENCE [LARGE SCALE GENOMIC DNA]</scope>
</reference>
<dbReference type="NCBIfam" id="TIGR00252">
    <property type="entry name" value="YraN family protein"/>
    <property type="match status" value="1"/>
</dbReference>
<accession>A0A1F5PKE7</accession>
<gene>
    <name evidence="3" type="ORF">A3E29_04930</name>
</gene>
<dbReference type="PANTHER" id="PTHR34039">
    <property type="entry name" value="UPF0102 PROTEIN YRAN"/>
    <property type="match status" value="1"/>
</dbReference>
<dbReference type="CDD" id="cd20736">
    <property type="entry name" value="PoNe_Nuclease"/>
    <property type="match status" value="1"/>
</dbReference>
<dbReference type="Gene3D" id="3.40.1350.10">
    <property type="match status" value="1"/>
</dbReference>
<proteinExistence type="inferred from homology"/>
<evidence type="ECO:0000313" key="4">
    <source>
        <dbReference type="Proteomes" id="UP000177682"/>
    </source>
</evidence>
<comment type="similarity">
    <text evidence="1 2">Belongs to the UPF0102 family.</text>
</comment>
<dbReference type="InterPro" id="IPR003509">
    <property type="entry name" value="UPF0102_YraN-like"/>
</dbReference>
<evidence type="ECO:0000313" key="3">
    <source>
        <dbReference type="EMBL" id="OGE90396.1"/>
    </source>
</evidence>
<dbReference type="EMBL" id="MFEY01000007">
    <property type="protein sequence ID" value="OGE90396.1"/>
    <property type="molecule type" value="Genomic_DNA"/>
</dbReference>
<protein>
    <recommendedName>
        <fullName evidence="2">UPF0102 protein A3E29_04930</fullName>
    </recommendedName>
</protein>
<dbReference type="SUPFAM" id="SSF52980">
    <property type="entry name" value="Restriction endonuclease-like"/>
    <property type="match status" value="1"/>
</dbReference>
<organism evidence="3 4">
    <name type="scientific">Candidatus Doudnabacteria bacterium RIFCSPHIGHO2_12_FULL_48_16</name>
    <dbReference type="NCBI Taxonomy" id="1817838"/>
    <lineage>
        <taxon>Bacteria</taxon>
        <taxon>Candidatus Doudnaibacteriota</taxon>
    </lineage>
</organism>
<name>A0A1F5PKE7_9BACT</name>
<dbReference type="InterPro" id="IPR011856">
    <property type="entry name" value="tRNA_endonuc-like_dom_sf"/>
</dbReference>
<evidence type="ECO:0000256" key="1">
    <source>
        <dbReference type="ARBA" id="ARBA00006738"/>
    </source>
</evidence>
<evidence type="ECO:0000256" key="2">
    <source>
        <dbReference type="HAMAP-Rule" id="MF_00048"/>
    </source>
</evidence>
<sequence length="123" mass="14095">MKSLGQIGEELVADHYRKLGFKVLAKNYVFRRGTQIGEIDLVVARDQELVFVEVKTRRNEAFGSALEAVDSYKQRKLIATAKLYLLQNPEYDGFDYRIDVATVDIDNQENPVIILMNVIEDLD</sequence>
<dbReference type="PANTHER" id="PTHR34039:SF1">
    <property type="entry name" value="UPF0102 PROTEIN YRAN"/>
    <property type="match status" value="1"/>
</dbReference>
<dbReference type="Pfam" id="PF02021">
    <property type="entry name" value="UPF0102"/>
    <property type="match status" value="1"/>
</dbReference>
<dbReference type="GO" id="GO:0003676">
    <property type="term" value="F:nucleic acid binding"/>
    <property type="evidence" value="ECO:0007669"/>
    <property type="project" value="InterPro"/>
</dbReference>